<feature type="transmembrane region" description="Helical" evidence="8">
    <location>
        <begin position="175"/>
        <end position="199"/>
    </location>
</feature>
<dbReference type="Gene3D" id="1.20.1720.10">
    <property type="entry name" value="Multidrug resistance protein D"/>
    <property type="match status" value="1"/>
</dbReference>
<keyword evidence="6" id="KW-0325">Glycoprotein</keyword>
<dbReference type="PANTHER" id="PTHR23502">
    <property type="entry name" value="MAJOR FACILITATOR SUPERFAMILY"/>
    <property type="match status" value="1"/>
</dbReference>
<sequence>MATKDGELPSQPDQDKSQPGQIAPNAEPQSERAIETGRPYSIFKPWEKKAIVFTASLSAVFSPMSTTIYLPALNQLAADLHVSDSEINLTVTTFMILQGLAPSLIAGFSDRAGRRPAFIACYVIYIAANFGLAFQRSYAALMVLRCLQSAGSSGTVALAQGVIADVVTSAERGQYIAYTSVASIVGPIVGPILGGILAQYGGWEWIFYFLIIASGVIFIPVVLFFPETCRKVVGDGSVPPPLASVSLTSIIKDRHRRAAGVEVSEAERQYVAENYKVTIPNPLSTLMVVFDKENAIILFCSGLVVSVLYAVNVGIPSQFGKTYGFDEIKIGLVFIPFGAGSILSAFTTGKWVDASWRRHAKTAGLPVVKNRAQDLSEFPVERARLVVAMPLLYFACAGLITYGWVLHFQTNLAGPLVVLFFTGYGVMAGFQVTQILMLDLNPGNPAASTAANNLFRCLLGAGTSAVIVPMFNKMTVGWTYTFWALVWVFFSPSLWILSTYGPRWRRAKRDKALEKQAEVASHEASEHGDEERAQSKGEIEKSPKD</sequence>
<dbReference type="PANTHER" id="PTHR23502:SF51">
    <property type="entry name" value="QUINIDINE RESISTANCE PROTEIN 1-RELATED"/>
    <property type="match status" value="1"/>
</dbReference>
<proteinExistence type="predicted"/>
<evidence type="ECO:0000259" key="9">
    <source>
        <dbReference type="PROSITE" id="PS50850"/>
    </source>
</evidence>
<feature type="transmembrane region" description="Helical" evidence="8">
    <location>
        <begin position="117"/>
        <end position="134"/>
    </location>
</feature>
<feature type="region of interest" description="Disordered" evidence="7">
    <location>
        <begin position="1"/>
        <end position="34"/>
    </location>
</feature>
<dbReference type="GO" id="GO:0015137">
    <property type="term" value="F:citrate transmembrane transporter activity"/>
    <property type="evidence" value="ECO:0007669"/>
    <property type="project" value="UniProtKB-ARBA"/>
</dbReference>
<feature type="region of interest" description="Disordered" evidence="7">
    <location>
        <begin position="515"/>
        <end position="545"/>
    </location>
</feature>
<dbReference type="PROSITE" id="PS00216">
    <property type="entry name" value="SUGAR_TRANSPORT_1"/>
    <property type="match status" value="1"/>
</dbReference>
<keyword evidence="3 8" id="KW-0812">Transmembrane</keyword>
<dbReference type="Proteomes" id="UP001161017">
    <property type="component" value="Unassembled WGS sequence"/>
</dbReference>
<feature type="transmembrane region" description="Helical" evidence="8">
    <location>
        <begin position="477"/>
        <end position="501"/>
    </location>
</feature>
<evidence type="ECO:0000256" key="7">
    <source>
        <dbReference type="SAM" id="MobiDB-lite"/>
    </source>
</evidence>
<comment type="subcellular location">
    <subcellularLocation>
        <location evidence="1">Membrane</location>
        <topology evidence="1">Multi-pass membrane protein</topology>
    </subcellularLocation>
</comment>
<dbReference type="GO" id="GO:0140115">
    <property type="term" value="P:export across plasma membrane"/>
    <property type="evidence" value="ECO:0007669"/>
    <property type="project" value="UniProtKB-ARBA"/>
</dbReference>
<dbReference type="Gene3D" id="1.20.1250.20">
    <property type="entry name" value="MFS general substrate transporter like domains"/>
    <property type="match status" value="1"/>
</dbReference>
<protein>
    <recommendedName>
        <fullName evidence="9">Major facilitator superfamily (MFS) profile domain-containing protein</fullName>
    </recommendedName>
</protein>
<feature type="transmembrane region" description="Helical" evidence="8">
    <location>
        <begin position="205"/>
        <end position="225"/>
    </location>
</feature>
<accession>A0AA43QN00</accession>
<keyword evidence="4 8" id="KW-1133">Transmembrane helix</keyword>
<dbReference type="Pfam" id="PF07690">
    <property type="entry name" value="MFS_1"/>
    <property type="match status" value="1"/>
</dbReference>
<feature type="transmembrane region" description="Helical" evidence="8">
    <location>
        <begin position="87"/>
        <end position="105"/>
    </location>
</feature>
<reference evidence="10" key="1">
    <citation type="journal article" date="2023" name="Genome Biol. Evol.">
        <title>First Whole Genome Sequence and Flow Cytometry Genome Size Data for the Lichen-Forming Fungus Ramalina farinacea (Ascomycota).</title>
        <authorList>
            <person name="Llewellyn T."/>
            <person name="Mian S."/>
            <person name="Hill R."/>
            <person name="Leitch I.J."/>
            <person name="Gaya E."/>
        </authorList>
    </citation>
    <scope>NUCLEOTIDE SEQUENCE</scope>
    <source>
        <strain evidence="10">LIQ254RAFAR</strain>
    </source>
</reference>
<feature type="domain" description="Major facilitator superfamily (MFS) profile" evidence="9">
    <location>
        <begin position="51"/>
        <end position="504"/>
    </location>
</feature>
<dbReference type="GO" id="GO:0042908">
    <property type="term" value="P:xenobiotic transport"/>
    <property type="evidence" value="ECO:0007669"/>
    <property type="project" value="UniProtKB-ARBA"/>
</dbReference>
<feature type="transmembrane region" description="Helical" evidence="8">
    <location>
        <begin position="330"/>
        <end position="352"/>
    </location>
</feature>
<evidence type="ECO:0000256" key="8">
    <source>
        <dbReference type="SAM" id="Phobius"/>
    </source>
</evidence>
<evidence type="ECO:0000256" key="2">
    <source>
        <dbReference type="ARBA" id="ARBA00022448"/>
    </source>
</evidence>
<feature type="transmembrane region" description="Helical" evidence="8">
    <location>
        <begin position="412"/>
        <end position="432"/>
    </location>
</feature>
<dbReference type="InterPro" id="IPR011701">
    <property type="entry name" value="MFS"/>
</dbReference>
<dbReference type="InterPro" id="IPR020846">
    <property type="entry name" value="MFS_dom"/>
</dbReference>
<keyword evidence="2" id="KW-0813">Transport</keyword>
<dbReference type="CDD" id="cd17323">
    <property type="entry name" value="MFS_Tpo1_MDR_like"/>
    <property type="match status" value="1"/>
</dbReference>
<evidence type="ECO:0000313" key="11">
    <source>
        <dbReference type="Proteomes" id="UP001161017"/>
    </source>
</evidence>
<dbReference type="InterPro" id="IPR036259">
    <property type="entry name" value="MFS_trans_sf"/>
</dbReference>
<keyword evidence="11" id="KW-1185">Reference proteome</keyword>
<name>A0AA43QN00_9LECA</name>
<evidence type="ECO:0000313" key="10">
    <source>
        <dbReference type="EMBL" id="MDI1488344.1"/>
    </source>
</evidence>
<dbReference type="FunFam" id="1.20.1250.20:FF:000172">
    <property type="entry name" value="MFS multidrug resistance transporter"/>
    <property type="match status" value="1"/>
</dbReference>
<feature type="transmembrane region" description="Helical" evidence="8">
    <location>
        <begin position="295"/>
        <end position="315"/>
    </location>
</feature>
<evidence type="ECO:0000256" key="5">
    <source>
        <dbReference type="ARBA" id="ARBA00023136"/>
    </source>
</evidence>
<dbReference type="AlphaFoldDB" id="A0AA43QN00"/>
<dbReference type="FunFam" id="1.20.1720.10:FF:000009">
    <property type="entry name" value="MFS multidrug transporter"/>
    <property type="match status" value="1"/>
</dbReference>
<evidence type="ECO:0000256" key="3">
    <source>
        <dbReference type="ARBA" id="ARBA00022692"/>
    </source>
</evidence>
<dbReference type="PROSITE" id="PS50850">
    <property type="entry name" value="MFS"/>
    <property type="match status" value="1"/>
</dbReference>
<evidence type="ECO:0000256" key="6">
    <source>
        <dbReference type="ARBA" id="ARBA00023180"/>
    </source>
</evidence>
<feature type="transmembrane region" description="Helical" evidence="8">
    <location>
        <begin position="50"/>
        <end position="72"/>
    </location>
</feature>
<keyword evidence="5 8" id="KW-0472">Membrane</keyword>
<dbReference type="EMBL" id="JAPUFD010000007">
    <property type="protein sequence ID" value="MDI1488344.1"/>
    <property type="molecule type" value="Genomic_DNA"/>
</dbReference>
<dbReference type="InterPro" id="IPR005829">
    <property type="entry name" value="Sugar_transporter_CS"/>
</dbReference>
<organism evidence="10 11">
    <name type="scientific">Ramalina farinacea</name>
    <dbReference type="NCBI Taxonomy" id="258253"/>
    <lineage>
        <taxon>Eukaryota</taxon>
        <taxon>Fungi</taxon>
        <taxon>Dikarya</taxon>
        <taxon>Ascomycota</taxon>
        <taxon>Pezizomycotina</taxon>
        <taxon>Lecanoromycetes</taxon>
        <taxon>OSLEUM clade</taxon>
        <taxon>Lecanoromycetidae</taxon>
        <taxon>Lecanorales</taxon>
        <taxon>Lecanorineae</taxon>
        <taxon>Ramalinaceae</taxon>
        <taxon>Ramalina</taxon>
    </lineage>
</organism>
<evidence type="ECO:0000256" key="1">
    <source>
        <dbReference type="ARBA" id="ARBA00004141"/>
    </source>
</evidence>
<gene>
    <name evidence="10" type="ORF">OHK93_007619</name>
</gene>
<evidence type="ECO:0000256" key="4">
    <source>
        <dbReference type="ARBA" id="ARBA00022989"/>
    </source>
</evidence>
<dbReference type="GO" id="GO:0005886">
    <property type="term" value="C:plasma membrane"/>
    <property type="evidence" value="ECO:0007669"/>
    <property type="project" value="UniProtKB-ARBA"/>
</dbReference>
<feature type="transmembrane region" description="Helical" evidence="8">
    <location>
        <begin position="385"/>
        <end position="406"/>
    </location>
</feature>
<comment type="caution">
    <text evidence="10">The sequence shown here is derived from an EMBL/GenBank/DDBJ whole genome shotgun (WGS) entry which is preliminary data.</text>
</comment>
<dbReference type="SUPFAM" id="SSF103473">
    <property type="entry name" value="MFS general substrate transporter"/>
    <property type="match status" value="1"/>
</dbReference>